<dbReference type="EMBL" id="LSRX01002068">
    <property type="protein sequence ID" value="OLP76298.1"/>
    <property type="molecule type" value="Genomic_DNA"/>
</dbReference>
<evidence type="ECO:0000256" key="1">
    <source>
        <dbReference type="SAM" id="MobiDB-lite"/>
    </source>
</evidence>
<reference evidence="2 3" key="1">
    <citation type="submission" date="2016-02" db="EMBL/GenBank/DDBJ databases">
        <title>Genome analysis of coral dinoflagellate symbionts highlights evolutionary adaptations to a symbiotic lifestyle.</title>
        <authorList>
            <person name="Aranda M."/>
            <person name="Li Y."/>
            <person name="Liew Y.J."/>
            <person name="Baumgarten S."/>
            <person name="Simakov O."/>
            <person name="Wilson M."/>
            <person name="Piel J."/>
            <person name="Ashoor H."/>
            <person name="Bougouffa S."/>
            <person name="Bajic V.B."/>
            <person name="Ryu T."/>
            <person name="Ravasi T."/>
            <person name="Bayer T."/>
            <person name="Micklem G."/>
            <person name="Kim H."/>
            <person name="Bhak J."/>
            <person name="Lajeunesse T.C."/>
            <person name="Voolstra C.R."/>
        </authorList>
    </citation>
    <scope>NUCLEOTIDE SEQUENCE [LARGE SCALE GENOMIC DNA]</scope>
    <source>
        <strain evidence="2 3">CCMP2467</strain>
    </source>
</reference>
<protein>
    <submittedName>
        <fullName evidence="2">Uncharacterized protein</fullName>
    </submittedName>
</protein>
<evidence type="ECO:0000313" key="2">
    <source>
        <dbReference type="EMBL" id="OLP76298.1"/>
    </source>
</evidence>
<dbReference type="OrthoDB" id="10625388at2759"/>
<evidence type="ECO:0000313" key="3">
    <source>
        <dbReference type="Proteomes" id="UP000186817"/>
    </source>
</evidence>
<gene>
    <name evidence="2" type="ORF">AK812_SmicGene43786</name>
</gene>
<sequence>MAATSRSDPGSAQAQSTHRQKRTHGRIGVLYQGVSAITWAGAEIFSPLWLRRGRRDGLCGEDQVSVDVGADEGELRGASLSTFATAGSRRSRSTAGLRGLLLASVGQELMQGWLGASSTELRLEGKFEEGGSERALRRDGDEPTPASTQAAWAELRTWL</sequence>
<comment type="caution">
    <text evidence="2">The sequence shown here is derived from an EMBL/GenBank/DDBJ whole genome shotgun (WGS) entry which is preliminary data.</text>
</comment>
<accession>A0A1Q9C046</accession>
<name>A0A1Q9C046_SYMMI</name>
<proteinExistence type="predicted"/>
<organism evidence="2 3">
    <name type="scientific">Symbiodinium microadriaticum</name>
    <name type="common">Dinoflagellate</name>
    <name type="synonym">Zooxanthella microadriatica</name>
    <dbReference type="NCBI Taxonomy" id="2951"/>
    <lineage>
        <taxon>Eukaryota</taxon>
        <taxon>Sar</taxon>
        <taxon>Alveolata</taxon>
        <taxon>Dinophyceae</taxon>
        <taxon>Suessiales</taxon>
        <taxon>Symbiodiniaceae</taxon>
        <taxon>Symbiodinium</taxon>
    </lineage>
</organism>
<feature type="compositionally biased region" description="Polar residues" evidence="1">
    <location>
        <begin position="1"/>
        <end position="17"/>
    </location>
</feature>
<feature type="region of interest" description="Disordered" evidence="1">
    <location>
        <begin position="1"/>
        <end position="23"/>
    </location>
</feature>
<keyword evidence="3" id="KW-1185">Reference proteome</keyword>
<dbReference type="Proteomes" id="UP000186817">
    <property type="component" value="Unassembled WGS sequence"/>
</dbReference>
<dbReference type="AlphaFoldDB" id="A0A1Q9C046"/>